<dbReference type="Pfam" id="PF13593">
    <property type="entry name" value="SBF_like"/>
    <property type="match status" value="1"/>
</dbReference>
<feature type="transmembrane region" description="Helical" evidence="1">
    <location>
        <begin position="288"/>
        <end position="309"/>
    </location>
</feature>
<feature type="transmembrane region" description="Helical" evidence="1">
    <location>
        <begin position="211"/>
        <end position="231"/>
    </location>
</feature>
<feature type="transmembrane region" description="Helical" evidence="1">
    <location>
        <begin position="237"/>
        <end position="255"/>
    </location>
</feature>
<dbReference type="PANTHER" id="PTHR18640:SF5">
    <property type="entry name" value="SODIUM_BILE ACID COTRANSPORTER 7"/>
    <property type="match status" value="1"/>
</dbReference>
<dbReference type="InterPro" id="IPR038770">
    <property type="entry name" value="Na+/solute_symporter_sf"/>
</dbReference>
<feature type="transmembrane region" description="Helical" evidence="1">
    <location>
        <begin position="110"/>
        <end position="130"/>
    </location>
</feature>
<feature type="transmembrane region" description="Helical" evidence="1">
    <location>
        <begin position="137"/>
        <end position="160"/>
    </location>
</feature>
<keyword evidence="1" id="KW-1133">Transmembrane helix</keyword>
<accession>A0ABY6B388</accession>
<feature type="transmembrane region" description="Helical" evidence="1">
    <location>
        <begin position="47"/>
        <end position="66"/>
    </location>
</feature>
<sequence length="344" mass="36924">MSKSVDLWGRLRKEWFLLALVGAVALASVWPDLGRSGGLLRLDVVSNWGVALVFFLTGLGLSTAALRDGALKWRIHLLVQLCTYALFPLLWWGFTALFGRWLPPDLALGFAYLCALPSTISSSVAMTVLARGNVPAAIFNASASSLLGIVLTPALVALMAGTSGATLPFGEAVWKLTQLLLLPLVAGQLLRPLLLSFHQRHKARISLVDRWVIILLVLSAFSDSVASGLWRDHGAELLVKAALGSAVFLLVVVMLSRWAARAMGLSVEDEITAVFCGSKKTLASGVPMAKLLFGAHPAVGVIVLPIMFYHQLQLILCSWLAQRYAARPTQVAQADGQKRAGAPV</sequence>
<dbReference type="Gene3D" id="1.20.1530.20">
    <property type="match status" value="1"/>
</dbReference>
<dbReference type="InterPro" id="IPR016833">
    <property type="entry name" value="Put_Na-Bile_cotransptr"/>
</dbReference>
<proteinExistence type="predicted"/>
<keyword evidence="1" id="KW-0812">Transmembrane</keyword>
<evidence type="ECO:0000313" key="2">
    <source>
        <dbReference type="EMBL" id="UXH79858.1"/>
    </source>
</evidence>
<name>A0ABY6B388_9BURK</name>
<organism evidence="2 3">
    <name type="scientific">Roseateles amylovorans</name>
    <dbReference type="NCBI Taxonomy" id="2978473"/>
    <lineage>
        <taxon>Bacteria</taxon>
        <taxon>Pseudomonadati</taxon>
        <taxon>Pseudomonadota</taxon>
        <taxon>Betaproteobacteria</taxon>
        <taxon>Burkholderiales</taxon>
        <taxon>Sphaerotilaceae</taxon>
        <taxon>Roseateles</taxon>
    </lineage>
</organism>
<keyword evidence="1" id="KW-0472">Membrane</keyword>
<evidence type="ECO:0000256" key="1">
    <source>
        <dbReference type="SAM" id="Phobius"/>
    </source>
</evidence>
<protein>
    <submittedName>
        <fullName evidence="2">Bile acid:sodium symporter</fullName>
    </submittedName>
</protein>
<dbReference type="Proteomes" id="UP001064933">
    <property type="component" value="Chromosome"/>
</dbReference>
<dbReference type="PIRSF" id="PIRSF026166">
    <property type="entry name" value="UCP026166"/>
    <property type="match status" value="1"/>
</dbReference>
<evidence type="ECO:0000313" key="3">
    <source>
        <dbReference type="Proteomes" id="UP001064933"/>
    </source>
</evidence>
<keyword evidence="3" id="KW-1185">Reference proteome</keyword>
<dbReference type="EMBL" id="CP104562">
    <property type="protein sequence ID" value="UXH79858.1"/>
    <property type="molecule type" value="Genomic_DNA"/>
</dbReference>
<gene>
    <name evidence="2" type="ORF">N4261_08225</name>
</gene>
<reference evidence="2" key="1">
    <citation type="submission" date="2022-10" db="EMBL/GenBank/DDBJ databases">
        <title>Characterization and whole genome sequencing of a new Roseateles species, isolated from fresh water.</title>
        <authorList>
            <person name="Guliayeva D.Y."/>
            <person name="Akhremchuk A.E."/>
            <person name="Sikolenko M.A."/>
            <person name="Valentovich L.N."/>
            <person name="Sidarenka A.V."/>
        </authorList>
    </citation>
    <scope>NUCLEOTIDE SEQUENCE</scope>
    <source>
        <strain evidence="2">BIM B-1768</strain>
    </source>
</reference>
<feature type="transmembrane region" description="Helical" evidence="1">
    <location>
        <begin position="78"/>
        <end position="98"/>
    </location>
</feature>
<dbReference type="PANTHER" id="PTHR18640">
    <property type="entry name" value="SOLUTE CARRIER FAMILY 10 MEMBER 7"/>
    <property type="match status" value="1"/>
</dbReference>
<dbReference type="RefSeq" id="WP_261759676.1">
    <property type="nucleotide sequence ID" value="NZ_CP104562.2"/>
</dbReference>